<comment type="caution">
    <text evidence="2">The sequence shown here is derived from an EMBL/GenBank/DDBJ whole genome shotgun (WGS) entry which is preliminary data.</text>
</comment>
<proteinExistence type="predicted"/>
<reference evidence="2" key="1">
    <citation type="submission" date="2020-10" db="EMBL/GenBank/DDBJ databases">
        <title>Sequencing the genomes of 1000 actinobacteria strains.</title>
        <authorList>
            <person name="Klenk H.-P."/>
        </authorList>
    </citation>
    <scope>NUCLEOTIDE SEQUENCE</scope>
    <source>
        <strain evidence="2">DSM 46832</strain>
    </source>
</reference>
<accession>A0A927R9B8</accession>
<evidence type="ECO:0000256" key="1">
    <source>
        <dbReference type="SAM" id="MobiDB-lite"/>
    </source>
</evidence>
<name>A0A927R9B8_9ACTN</name>
<evidence type="ECO:0000313" key="3">
    <source>
        <dbReference type="Proteomes" id="UP000649753"/>
    </source>
</evidence>
<protein>
    <submittedName>
        <fullName evidence="2">Uncharacterized protein</fullName>
    </submittedName>
</protein>
<keyword evidence="3" id="KW-1185">Reference proteome</keyword>
<gene>
    <name evidence="2" type="ORF">H4W31_005269</name>
</gene>
<evidence type="ECO:0000313" key="2">
    <source>
        <dbReference type="EMBL" id="MBE1489631.1"/>
    </source>
</evidence>
<feature type="compositionally biased region" description="Polar residues" evidence="1">
    <location>
        <begin position="1"/>
        <end position="14"/>
    </location>
</feature>
<dbReference type="AlphaFoldDB" id="A0A927R9B8"/>
<organism evidence="2 3">
    <name type="scientific">Plantactinospora soyae</name>
    <dbReference type="NCBI Taxonomy" id="1544732"/>
    <lineage>
        <taxon>Bacteria</taxon>
        <taxon>Bacillati</taxon>
        <taxon>Actinomycetota</taxon>
        <taxon>Actinomycetes</taxon>
        <taxon>Micromonosporales</taxon>
        <taxon>Micromonosporaceae</taxon>
        <taxon>Plantactinospora</taxon>
    </lineage>
</organism>
<sequence>MTSSQGQPQASHTGDSAAPTGFSLNGATCH</sequence>
<dbReference type="Proteomes" id="UP000649753">
    <property type="component" value="Unassembled WGS sequence"/>
</dbReference>
<dbReference type="EMBL" id="JADBEB010000001">
    <property type="protein sequence ID" value="MBE1489631.1"/>
    <property type="molecule type" value="Genomic_DNA"/>
</dbReference>
<feature type="region of interest" description="Disordered" evidence="1">
    <location>
        <begin position="1"/>
        <end position="30"/>
    </location>
</feature>